<keyword evidence="1" id="KW-0067">ATP-binding</keyword>
<protein>
    <submittedName>
        <fullName evidence="1">ATP-binding protein</fullName>
    </submittedName>
</protein>
<dbReference type="AlphaFoldDB" id="A0AAP9NGF6"/>
<keyword evidence="1" id="KW-0547">Nucleotide-binding</keyword>
<evidence type="ECO:0000313" key="1">
    <source>
        <dbReference type="EMBL" id="QKH86739.1"/>
    </source>
</evidence>
<dbReference type="InterPro" id="IPR051396">
    <property type="entry name" value="Bact_Antivir_Def_Nuclease"/>
</dbReference>
<name>A0AAP9NGF6_BACFG</name>
<reference evidence="1 2" key="1">
    <citation type="submission" date="2020-05" db="EMBL/GenBank/DDBJ databases">
        <title>FDA dAtabase for Regulatory Grade micrObial Sequences (FDA-ARGOS): Supporting development and validation of Infectious Disease Dx tests.</title>
        <authorList>
            <person name="Bojja K."/>
            <person name="Kessler A."/>
            <person name="Tallon L."/>
            <person name="Sadzewicz L."/>
            <person name="Zhao X."/>
            <person name="Vavikolanu K."/>
            <person name="Mehta A."/>
            <person name="Aluvathingal J."/>
            <person name="Nadendla S."/>
            <person name="Myers T."/>
            <person name="Yan Y."/>
            <person name="Sichtig H."/>
        </authorList>
    </citation>
    <scope>NUCLEOTIDE SEQUENCE [LARGE SCALE GENOMIC DNA]</scope>
    <source>
        <strain evidence="1 2">FDAARGOS_763</strain>
    </source>
</reference>
<dbReference type="PANTHER" id="PTHR43581">
    <property type="entry name" value="ATP/GTP PHOSPHATASE"/>
    <property type="match status" value="1"/>
</dbReference>
<dbReference type="SUPFAM" id="SSF52540">
    <property type="entry name" value="P-loop containing nucleoside triphosphate hydrolases"/>
    <property type="match status" value="1"/>
</dbReference>
<organism evidence="1 2">
    <name type="scientific">Bacteroides fragilis</name>
    <dbReference type="NCBI Taxonomy" id="817"/>
    <lineage>
        <taxon>Bacteria</taxon>
        <taxon>Pseudomonadati</taxon>
        <taxon>Bacteroidota</taxon>
        <taxon>Bacteroidia</taxon>
        <taxon>Bacteroidales</taxon>
        <taxon>Bacteroidaceae</taxon>
        <taxon>Bacteroides</taxon>
    </lineage>
</organism>
<sequence>MSRIKIKNFGPIKEALLSKNGWIDIKKVTILVGNQGSGKSTVAKLISVFLWIEKVLTRGDFKEEEFTAAKFRTKYCAYHRITNYFIKDKTELFYEGESFCFTYTTGGDFLIERVSGSMDVYQLPQIMYVPAERSFISMVKPNLIKDLPDVLLTFLEEYEHAKDSIKGVFNLPINHASLEYNKQNDIVFVKGEDYRIRLMESSSGFQSIVPLLLVSQYLSDSVRDQAGKFGKMSADEAKRFKKEVASIWANEDLTDSQRRIALSVLSSKFNKAAFINIVEEPEQNLFPTSQWEIMQSLLAFNNSLEANKLVITTHSSCLINGLLIAVKAGMLKEKAGSNSDMLKRINEIYLTDSSILPDDIGIYEFDEERGSISLLETCEGVSPDDNFLNSLLEKTNDIFANLLEIQRIL</sequence>
<dbReference type="InterPro" id="IPR027417">
    <property type="entry name" value="P-loop_NTPase"/>
</dbReference>
<evidence type="ECO:0000313" key="2">
    <source>
        <dbReference type="Proteomes" id="UP000501467"/>
    </source>
</evidence>
<gene>
    <name evidence="1" type="ORF">FOC69_21245</name>
</gene>
<dbReference type="RefSeq" id="WP_005782689.1">
    <property type="nucleotide sequence ID" value="NZ_CP054003.1"/>
</dbReference>
<dbReference type="Proteomes" id="UP000501467">
    <property type="component" value="Chromosome"/>
</dbReference>
<dbReference type="EMBL" id="CP054003">
    <property type="protein sequence ID" value="QKH86739.1"/>
    <property type="molecule type" value="Genomic_DNA"/>
</dbReference>
<dbReference type="Gene3D" id="3.40.50.300">
    <property type="entry name" value="P-loop containing nucleotide triphosphate hydrolases"/>
    <property type="match status" value="1"/>
</dbReference>
<dbReference type="GO" id="GO:0005524">
    <property type="term" value="F:ATP binding"/>
    <property type="evidence" value="ECO:0007669"/>
    <property type="project" value="UniProtKB-KW"/>
</dbReference>
<dbReference type="PANTHER" id="PTHR43581:SF4">
    <property type="entry name" value="ATP_GTP PHOSPHATASE"/>
    <property type="match status" value="1"/>
</dbReference>
<proteinExistence type="predicted"/>
<accession>A0AAP9NGF6</accession>